<dbReference type="GO" id="GO:0006629">
    <property type="term" value="P:lipid metabolic process"/>
    <property type="evidence" value="ECO:0007669"/>
    <property type="project" value="InterPro"/>
</dbReference>
<dbReference type="PANTHER" id="PTHR13593">
    <property type="match status" value="1"/>
</dbReference>
<organism evidence="4">
    <name type="scientific">Enterobius vermicularis</name>
    <name type="common">Human pinworm</name>
    <dbReference type="NCBI Taxonomy" id="51028"/>
    <lineage>
        <taxon>Eukaryota</taxon>
        <taxon>Metazoa</taxon>
        <taxon>Ecdysozoa</taxon>
        <taxon>Nematoda</taxon>
        <taxon>Chromadorea</taxon>
        <taxon>Rhabditida</taxon>
        <taxon>Spirurina</taxon>
        <taxon>Oxyuridomorpha</taxon>
        <taxon>Oxyuroidea</taxon>
        <taxon>Oxyuridae</taxon>
        <taxon>Enterobius</taxon>
    </lineage>
</organism>
<reference evidence="2 3" key="2">
    <citation type="submission" date="2018-10" db="EMBL/GenBank/DDBJ databases">
        <authorList>
            <consortium name="Pathogen Informatics"/>
        </authorList>
    </citation>
    <scope>NUCLEOTIDE SEQUENCE [LARGE SCALE GENOMIC DNA]</scope>
</reference>
<dbReference type="InterPro" id="IPR000909">
    <property type="entry name" value="PLipase_C_PInositol-sp_X_dom"/>
</dbReference>
<dbReference type="InterPro" id="IPR042158">
    <property type="entry name" value="PLCXD1/2/3"/>
</dbReference>
<dbReference type="Proteomes" id="UP000274131">
    <property type="component" value="Unassembled WGS sequence"/>
</dbReference>
<dbReference type="WBParaSite" id="EVEC_0001238501-mRNA-1">
    <property type="protein sequence ID" value="EVEC_0001238501-mRNA-1"/>
    <property type="gene ID" value="EVEC_0001238501"/>
</dbReference>
<dbReference type="InterPro" id="IPR017946">
    <property type="entry name" value="PLC-like_Pdiesterase_TIM-brl"/>
</dbReference>
<dbReference type="CDD" id="cd08616">
    <property type="entry name" value="PI-PLCXD1c"/>
    <property type="match status" value="1"/>
</dbReference>
<dbReference type="EMBL" id="UXUI01012344">
    <property type="protein sequence ID" value="VDD96835.1"/>
    <property type="molecule type" value="Genomic_DNA"/>
</dbReference>
<accession>A0A0N4VN39</accession>
<keyword evidence="3" id="KW-1185">Reference proteome</keyword>
<gene>
    <name evidence="2" type="ORF">EVEC_LOCUS11586</name>
</gene>
<reference evidence="4" key="1">
    <citation type="submission" date="2017-02" db="UniProtKB">
        <authorList>
            <consortium name="WormBaseParasite"/>
        </authorList>
    </citation>
    <scope>IDENTIFICATION</scope>
</reference>
<sequence>MEQAVNKDFTDIKSSIMLWVYEVLVVLFNETGAFLIKMGRVALLTETSVSVVDDWCYCSEVMTEFWMTNLPPEITSRPLTSLVIPGSHDSCANVLFAQYPVANDATNTIQRFGRMPYGRQIIRRWALTQRLNMCEQLEAGIRYFDMRISVPNCSLVKGIRVLHALYGRELQAALTEINDFLKKHPKEVIILDFNHFYNFDTESCKSFLKILESSFGLNRFCPRRQATEVSLNYMWENSYQIIAICANLTCTGETNWVWGSECILSPYPNVNRLDLLFQILEETMKHHREAPLNRFYVTQAILTARIRDVCLHLFSSLEEVFARKCTQKAITWISDYPKPSSFNIIICDFVEIDNYCKSVIGLNYKTDL</sequence>
<proteinExistence type="predicted"/>
<evidence type="ECO:0000313" key="2">
    <source>
        <dbReference type="EMBL" id="VDD96835.1"/>
    </source>
</evidence>
<dbReference type="STRING" id="51028.A0A0N4VN39"/>
<evidence type="ECO:0000259" key="1">
    <source>
        <dbReference type="SMART" id="SM00148"/>
    </source>
</evidence>
<dbReference type="OrthoDB" id="194775at2759"/>
<evidence type="ECO:0000313" key="4">
    <source>
        <dbReference type="WBParaSite" id="EVEC_0001238501-mRNA-1"/>
    </source>
</evidence>
<dbReference type="InterPro" id="IPR051057">
    <property type="entry name" value="PI-PLC_domain"/>
</dbReference>
<dbReference type="SMART" id="SM00148">
    <property type="entry name" value="PLCXc"/>
    <property type="match status" value="1"/>
</dbReference>
<name>A0A0N4VN39_ENTVE</name>
<dbReference type="Gene3D" id="3.20.20.190">
    <property type="entry name" value="Phosphatidylinositol (PI) phosphodiesterase"/>
    <property type="match status" value="1"/>
</dbReference>
<dbReference type="SUPFAM" id="SSF51695">
    <property type="entry name" value="PLC-like phosphodiesterases"/>
    <property type="match status" value="1"/>
</dbReference>
<dbReference type="GO" id="GO:0008081">
    <property type="term" value="F:phosphoric diester hydrolase activity"/>
    <property type="evidence" value="ECO:0007669"/>
    <property type="project" value="InterPro"/>
</dbReference>
<protein>
    <submittedName>
        <fullName evidence="4">PLCXc domain-containing protein</fullName>
    </submittedName>
</protein>
<dbReference type="AlphaFoldDB" id="A0A0N4VN39"/>
<dbReference type="PANTHER" id="PTHR13593:SF113">
    <property type="entry name" value="SI:DKEY-266F7.9"/>
    <property type="match status" value="1"/>
</dbReference>
<evidence type="ECO:0000313" key="3">
    <source>
        <dbReference type="Proteomes" id="UP000274131"/>
    </source>
</evidence>
<feature type="domain" description="Phosphatidylinositol-specific phospholipase C X" evidence="1">
    <location>
        <begin position="73"/>
        <end position="246"/>
    </location>
</feature>